<dbReference type="InterPro" id="IPR029058">
    <property type="entry name" value="AB_hydrolase_fold"/>
</dbReference>
<dbReference type="Gene3D" id="3.40.50.1820">
    <property type="entry name" value="alpha/beta hydrolase"/>
    <property type="match status" value="1"/>
</dbReference>
<accession>A0A518GYG5</accession>
<keyword evidence="1 4" id="KW-0378">Hydrolase</keyword>
<dbReference type="EMBL" id="CP036426">
    <property type="protein sequence ID" value="QDV33636.1"/>
    <property type="molecule type" value="Genomic_DNA"/>
</dbReference>
<feature type="domain" description="BD-FAE-like" evidence="3">
    <location>
        <begin position="59"/>
        <end position="250"/>
    </location>
</feature>
<dbReference type="EC" id="3.1.1.72" evidence="4"/>
<sequence precursor="true">MPTRSLSLAWPILLLTVTMSARATCQAAEPVELRLWPGDAPGATGDEPTDVPTITVYQADPATSTGAAIVICPGGGYGALAMDHEGHQVARWLNSIGITGVILKYRLGSSGYRHPVMLTDAQRAIRTVRQEADAWGIDPARVGVLGFSAGGHLASTVGTHFDAGDPDAADPVDRQGSRPDLMILGYPVVALATEYAHGGSKRNLLGEDPPEELVESLSNERMVTPETPPTFLVHTNEDEGVPAENSLLFVLSLREAGVPVEFHLFEGGRHGLGLGNGLPDLGIGPDTAFSAWPGLCQAWLGKHGFLDRK</sequence>
<evidence type="ECO:0000313" key="5">
    <source>
        <dbReference type="Proteomes" id="UP000317835"/>
    </source>
</evidence>
<dbReference type="InterPro" id="IPR050300">
    <property type="entry name" value="GDXG_lipolytic_enzyme"/>
</dbReference>
<evidence type="ECO:0000256" key="2">
    <source>
        <dbReference type="SAM" id="SignalP"/>
    </source>
</evidence>
<name>A0A518GYG5_9BACT</name>
<evidence type="ECO:0000256" key="1">
    <source>
        <dbReference type="ARBA" id="ARBA00022801"/>
    </source>
</evidence>
<dbReference type="Proteomes" id="UP000317835">
    <property type="component" value="Chromosome"/>
</dbReference>
<dbReference type="PANTHER" id="PTHR48081">
    <property type="entry name" value="AB HYDROLASE SUPERFAMILY PROTEIN C4A8.06C"/>
    <property type="match status" value="1"/>
</dbReference>
<organism evidence="4 5">
    <name type="scientific">Tautonia plasticadhaerens</name>
    <dbReference type="NCBI Taxonomy" id="2527974"/>
    <lineage>
        <taxon>Bacteria</taxon>
        <taxon>Pseudomonadati</taxon>
        <taxon>Planctomycetota</taxon>
        <taxon>Planctomycetia</taxon>
        <taxon>Isosphaerales</taxon>
        <taxon>Isosphaeraceae</taxon>
        <taxon>Tautonia</taxon>
    </lineage>
</organism>
<gene>
    <name evidence="4" type="primary">axeA1_1</name>
    <name evidence="4" type="ORF">ElP_15120</name>
</gene>
<dbReference type="PANTHER" id="PTHR48081:SF6">
    <property type="entry name" value="PEPTIDASE S9 PROLYL OLIGOPEPTIDASE CATALYTIC DOMAIN-CONTAINING PROTEIN"/>
    <property type="match status" value="1"/>
</dbReference>
<dbReference type="RefSeq" id="WP_231749543.1">
    <property type="nucleotide sequence ID" value="NZ_CP036426.1"/>
</dbReference>
<dbReference type="InterPro" id="IPR049492">
    <property type="entry name" value="BD-FAE-like_dom"/>
</dbReference>
<dbReference type="KEGG" id="tpla:ElP_15120"/>
<dbReference type="Pfam" id="PF20434">
    <property type="entry name" value="BD-FAE"/>
    <property type="match status" value="1"/>
</dbReference>
<dbReference type="AlphaFoldDB" id="A0A518GYG5"/>
<feature type="signal peptide" evidence="2">
    <location>
        <begin position="1"/>
        <end position="23"/>
    </location>
</feature>
<dbReference type="GO" id="GO:0046555">
    <property type="term" value="F:acetylxylan esterase activity"/>
    <property type="evidence" value="ECO:0007669"/>
    <property type="project" value="UniProtKB-EC"/>
</dbReference>
<feature type="chain" id="PRO_5022196588" evidence="2">
    <location>
        <begin position="24"/>
        <end position="309"/>
    </location>
</feature>
<reference evidence="4 5" key="1">
    <citation type="submission" date="2019-02" db="EMBL/GenBank/DDBJ databases">
        <title>Deep-cultivation of Planctomycetes and their phenomic and genomic characterization uncovers novel biology.</title>
        <authorList>
            <person name="Wiegand S."/>
            <person name="Jogler M."/>
            <person name="Boedeker C."/>
            <person name="Pinto D."/>
            <person name="Vollmers J."/>
            <person name="Rivas-Marin E."/>
            <person name="Kohn T."/>
            <person name="Peeters S.H."/>
            <person name="Heuer A."/>
            <person name="Rast P."/>
            <person name="Oberbeckmann S."/>
            <person name="Bunk B."/>
            <person name="Jeske O."/>
            <person name="Meyerdierks A."/>
            <person name="Storesund J.E."/>
            <person name="Kallscheuer N."/>
            <person name="Luecker S."/>
            <person name="Lage O.M."/>
            <person name="Pohl T."/>
            <person name="Merkel B.J."/>
            <person name="Hornburger P."/>
            <person name="Mueller R.-W."/>
            <person name="Bruemmer F."/>
            <person name="Labrenz M."/>
            <person name="Spormann A.M."/>
            <person name="Op den Camp H."/>
            <person name="Overmann J."/>
            <person name="Amann R."/>
            <person name="Jetten M.S.M."/>
            <person name="Mascher T."/>
            <person name="Medema M.H."/>
            <person name="Devos D.P."/>
            <person name="Kaster A.-K."/>
            <person name="Ovreas L."/>
            <person name="Rohde M."/>
            <person name="Galperin M.Y."/>
            <person name="Jogler C."/>
        </authorList>
    </citation>
    <scope>NUCLEOTIDE SEQUENCE [LARGE SCALE GENOMIC DNA]</scope>
    <source>
        <strain evidence="4 5">ElP</strain>
    </source>
</reference>
<keyword evidence="2" id="KW-0732">Signal</keyword>
<dbReference type="SUPFAM" id="SSF53474">
    <property type="entry name" value="alpha/beta-Hydrolases"/>
    <property type="match status" value="1"/>
</dbReference>
<evidence type="ECO:0000313" key="4">
    <source>
        <dbReference type="EMBL" id="QDV33636.1"/>
    </source>
</evidence>
<protein>
    <submittedName>
        <fullName evidence="4">Acetylxylan esterase</fullName>
        <ecNumber evidence="4">3.1.1.72</ecNumber>
    </submittedName>
</protein>
<evidence type="ECO:0000259" key="3">
    <source>
        <dbReference type="Pfam" id="PF20434"/>
    </source>
</evidence>
<proteinExistence type="predicted"/>
<keyword evidence="5" id="KW-1185">Reference proteome</keyword>